<evidence type="ECO:0000313" key="2">
    <source>
        <dbReference type="EMBL" id="JAD43036.1"/>
    </source>
</evidence>
<sequence length="157" mass="16856">MDKLFAELAAEVREEFWAHITKLEASINKQMASAQRSNAPVQGPVEEAPVQGPEKAPAEEASVQRPEQAPVQGPEEAVGGVEETLGRGAAKPPSGRKRSRSPSSDLPPPLPSTTRSASGWVFASAEGTYTGRMPVPGAISCRPMEEHWRRLDAFKKG</sequence>
<proteinExistence type="predicted"/>
<dbReference type="AlphaFoldDB" id="A0A0A8ZW28"/>
<feature type="compositionally biased region" description="Polar residues" evidence="1">
    <location>
        <begin position="30"/>
        <end position="40"/>
    </location>
</feature>
<feature type="region of interest" description="Disordered" evidence="1">
    <location>
        <begin position="30"/>
        <end position="120"/>
    </location>
</feature>
<evidence type="ECO:0000256" key="1">
    <source>
        <dbReference type="SAM" id="MobiDB-lite"/>
    </source>
</evidence>
<organism evidence="2">
    <name type="scientific">Arundo donax</name>
    <name type="common">Giant reed</name>
    <name type="synonym">Donax arundinaceus</name>
    <dbReference type="NCBI Taxonomy" id="35708"/>
    <lineage>
        <taxon>Eukaryota</taxon>
        <taxon>Viridiplantae</taxon>
        <taxon>Streptophyta</taxon>
        <taxon>Embryophyta</taxon>
        <taxon>Tracheophyta</taxon>
        <taxon>Spermatophyta</taxon>
        <taxon>Magnoliopsida</taxon>
        <taxon>Liliopsida</taxon>
        <taxon>Poales</taxon>
        <taxon>Poaceae</taxon>
        <taxon>PACMAD clade</taxon>
        <taxon>Arundinoideae</taxon>
        <taxon>Arundineae</taxon>
        <taxon>Arundo</taxon>
    </lineage>
</organism>
<protein>
    <submittedName>
        <fullName evidence="2">Uncharacterized protein</fullName>
    </submittedName>
</protein>
<dbReference type="EMBL" id="GBRH01254859">
    <property type="protein sequence ID" value="JAD43036.1"/>
    <property type="molecule type" value="Transcribed_RNA"/>
</dbReference>
<accession>A0A0A8ZW28</accession>
<reference evidence="2" key="2">
    <citation type="journal article" date="2015" name="Data Brief">
        <title>Shoot transcriptome of the giant reed, Arundo donax.</title>
        <authorList>
            <person name="Barrero R.A."/>
            <person name="Guerrero F.D."/>
            <person name="Moolhuijzen P."/>
            <person name="Goolsby J.A."/>
            <person name="Tidwell J."/>
            <person name="Bellgard S.E."/>
            <person name="Bellgard M.I."/>
        </authorList>
    </citation>
    <scope>NUCLEOTIDE SEQUENCE</scope>
    <source>
        <tissue evidence="2">Shoot tissue taken approximately 20 cm above the soil surface</tissue>
    </source>
</reference>
<reference evidence="2" key="1">
    <citation type="submission" date="2014-09" db="EMBL/GenBank/DDBJ databases">
        <authorList>
            <person name="Magalhaes I.L.F."/>
            <person name="Oliveira U."/>
            <person name="Santos F.R."/>
            <person name="Vidigal T.H.D.A."/>
            <person name="Brescovit A.D."/>
            <person name="Santos A.J."/>
        </authorList>
    </citation>
    <scope>NUCLEOTIDE SEQUENCE</scope>
    <source>
        <tissue evidence="2">Shoot tissue taken approximately 20 cm above the soil surface</tissue>
    </source>
</reference>
<name>A0A0A8ZW28_ARUDO</name>